<evidence type="ECO:0000313" key="6">
    <source>
        <dbReference type="EMBL" id="MFA0813671.1"/>
    </source>
</evidence>
<sequence length="428" mass="47565">MDNITQSSSNLMDVFKRTFSNLGPGIIWAASSIGVSHIVQSTRAGADYAFALIGFIFLAHLIKYPFFKIGPEYAAVTGESLLEGYRKHSRLGFYSYLALTLLTMFFVQAAVTIVTAALALNLFGDILNVSEWSAVILIITCGVLIAGQFKWLNETLKWMVLILAIASLITLIAAISQNGLLPSKAHSTANLAPAMSIAFIVALVGWMPTSIEVSVWHSIWSERKIKEQAERELTKKSLVFDFKVGYFTSLLLAIVFVWLGALIMFGKDIELSQSAGIFAGQLINIYTESLGDWSHLIISIICFVALFSTTFAVSDGFPQVWRSALKSSNSSNISGNRIYVTTLITLSVISWFIISLFANQLKNLIDFVTTLSFVCAPIFALLNILVMNGKWVPKEHHLKGWYFVYTYACLSLMIGFSLYFIYWRFLSS</sequence>
<evidence type="ECO:0000256" key="1">
    <source>
        <dbReference type="ARBA" id="ARBA00004141"/>
    </source>
</evidence>
<protein>
    <submittedName>
        <fullName evidence="6">NRAMP family divalent metal transporter</fullName>
    </submittedName>
</protein>
<feature type="transmembrane region" description="Helical" evidence="5">
    <location>
        <begin position="196"/>
        <end position="216"/>
    </location>
</feature>
<feature type="transmembrane region" description="Helical" evidence="5">
    <location>
        <begin position="244"/>
        <end position="265"/>
    </location>
</feature>
<evidence type="ECO:0000256" key="3">
    <source>
        <dbReference type="ARBA" id="ARBA00022989"/>
    </source>
</evidence>
<keyword evidence="3 5" id="KW-1133">Transmembrane helix</keyword>
<feature type="transmembrane region" description="Helical" evidence="5">
    <location>
        <begin position="21"/>
        <end position="39"/>
    </location>
</feature>
<feature type="transmembrane region" description="Helical" evidence="5">
    <location>
        <begin position="338"/>
        <end position="358"/>
    </location>
</feature>
<feature type="transmembrane region" description="Helical" evidence="5">
    <location>
        <begin position="45"/>
        <end position="62"/>
    </location>
</feature>
<feature type="transmembrane region" description="Helical" evidence="5">
    <location>
        <begin position="400"/>
        <end position="422"/>
    </location>
</feature>
<feature type="transmembrane region" description="Helical" evidence="5">
    <location>
        <begin position="96"/>
        <end position="120"/>
    </location>
</feature>
<feature type="transmembrane region" description="Helical" evidence="5">
    <location>
        <begin position="158"/>
        <end position="176"/>
    </location>
</feature>
<comment type="caution">
    <text evidence="6">The sequence shown here is derived from an EMBL/GenBank/DDBJ whole genome shotgun (WGS) entry which is preliminary data.</text>
</comment>
<keyword evidence="2 5" id="KW-0812">Transmembrane</keyword>
<evidence type="ECO:0000256" key="4">
    <source>
        <dbReference type="ARBA" id="ARBA00023136"/>
    </source>
</evidence>
<name>A0ABV4P5M4_9GAMM</name>
<dbReference type="Pfam" id="PF01566">
    <property type="entry name" value="Nramp"/>
    <property type="match status" value="1"/>
</dbReference>
<keyword evidence="4 5" id="KW-0472">Membrane</keyword>
<reference evidence="6 7" key="1">
    <citation type="submission" date="2024-08" db="EMBL/GenBank/DDBJ databases">
        <authorList>
            <person name="Ishaq N."/>
        </authorList>
    </citation>
    <scope>NUCLEOTIDE SEQUENCE [LARGE SCALE GENOMIC DNA]</scope>
    <source>
        <strain evidence="6 7">DSM 18651</strain>
    </source>
</reference>
<dbReference type="RefSeq" id="WP_371841483.1">
    <property type="nucleotide sequence ID" value="NZ_JBGMEK010000120.1"/>
</dbReference>
<evidence type="ECO:0000256" key="5">
    <source>
        <dbReference type="SAM" id="Phobius"/>
    </source>
</evidence>
<feature type="transmembrane region" description="Helical" evidence="5">
    <location>
        <begin position="132"/>
        <end position="151"/>
    </location>
</feature>
<comment type="subcellular location">
    <subcellularLocation>
        <location evidence="1">Membrane</location>
        <topology evidence="1">Multi-pass membrane protein</topology>
    </subcellularLocation>
</comment>
<keyword evidence="7" id="KW-1185">Reference proteome</keyword>
<evidence type="ECO:0000313" key="7">
    <source>
        <dbReference type="Proteomes" id="UP001569428"/>
    </source>
</evidence>
<dbReference type="EMBL" id="JBGMEK010000120">
    <property type="protein sequence ID" value="MFA0813671.1"/>
    <property type="molecule type" value="Genomic_DNA"/>
</dbReference>
<feature type="transmembrane region" description="Helical" evidence="5">
    <location>
        <begin position="296"/>
        <end position="317"/>
    </location>
</feature>
<evidence type="ECO:0000256" key="2">
    <source>
        <dbReference type="ARBA" id="ARBA00022692"/>
    </source>
</evidence>
<proteinExistence type="predicted"/>
<accession>A0ABV4P5M4</accession>
<dbReference type="InterPro" id="IPR001046">
    <property type="entry name" value="NRAMP_fam"/>
</dbReference>
<gene>
    <name evidence="6" type="ORF">ACCI49_22540</name>
</gene>
<organism evidence="6 7">
    <name type="scientific">Microbulbifer epialgicus</name>
    <dbReference type="NCBI Taxonomy" id="393907"/>
    <lineage>
        <taxon>Bacteria</taxon>
        <taxon>Pseudomonadati</taxon>
        <taxon>Pseudomonadota</taxon>
        <taxon>Gammaproteobacteria</taxon>
        <taxon>Cellvibrionales</taxon>
        <taxon>Microbulbiferaceae</taxon>
        <taxon>Microbulbifer</taxon>
    </lineage>
</organism>
<dbReference type="Proteomes" id="UP001569428">
    <property type="component" value="Unassembled WGS sequence"/>
</dbReference>
<feature type="transmembrane region" description="Helical" evidence="5">
    <location>
        <begin position="364"/>
        <end position="388"/>
    </location>
</feature>